<keyword evidence="1" id="KW-1015">Disulfide bond</keyword>
<evidence type="ECO:0000256" key="1">
    <source>
        <dbReference type="PROSITE-ProRule" id="PRU00076"/>
    </source>
</evidence>
<keyword evidence="1" id="KW-0245">EGF-like domain</keyword>
<evidence type="ECO:0000313" key="4">
    <source>
        <dbReference type="EMBL" id="VDI36671.1"/>
    </source>
</evidence>
<sequence length="670" mass="74685">MKLFSRFPGIFCIVIVVSTSNALTCLNCPNIIHPRFCQHVRQCPSEEVCGLEKFVDSYGDVRYKLGCFLPAVCDRRKRLLDLHPPTSGSGTIKTNCFKCCTSDMCNTNGCGETDSFQHNSKVCYNCEGSLRGDVCRQISFCNTNEMCYMQEGTRQGEVFYNSGCIESHICMSITAPAIGRRDLETTYKRDILKRSSGNLRCCQGHLCNKEYGSLPTQKPGSPNSHPTPTSNIFTQSPHISICQSGKQCYNGGNCQSTTCICPDGVFGDHCEYTDTRGTSFLLVFPQTQYPGCQSPQALIGTRQNGIVNTFSFSSHYNNSIQFSPKQYNIHFNKSVAMTSDGTFLHGVELSFSSKVSLYALTYCNKSTEKYSEGYMAIPTNFLSTKYIVPMYTSYSYNALIVVAAYKSNTIVNVYQKRDKAKYEFKNVVLSAYETFQISNSYDLSGTLITSTEPIAVVSGHVSNYIGAGGYNPFMEMVLPSDQWDRVYVIPDIARRPSKMVRIYSNQPTNVTVHYQFKIESKSIPERSFVDFDHGMISYFNASNDVMVMVFPKGLADYSGDPFMMTVPGINQYLSTYEFAVPSEFTNFISITVLSNAVDGFILDGNPMHHENGSHIFGGPNHFSTFTMPIHSGVHQISHTANVRFGLWVYGDGPKDGYGYPAGIAFRTNTK</sequence>
<dbReference type="InterPro" id="IPR035234">
    <property type="entry name" value="IgGFc-bd_N"/>
</dbReference>
<reference evidence="4" key="1">
    <citation type="submission" date="2018-11" db="EMBL/GenBank/DDBJ databases">
        <authorList>
            <person name="Alioto T."/>
            <person name="Alioto T."/>
        </authorList>
    </citation>
    <scope>NUCLEOTIDE SEQUENCE</scope>
</reference>
<accession>A0A8B6EMB0</accession>
<dbReference type="InterPro" id="IPR045860">
    <property type="entry name" value="Snake_toxin-like_sf"/>
</dbReference>
<evidence type="ECO:0000256" key="2">
    <source>
        <dbReference type="SAM" id="SignalP"/>
    </source>
</evidence>
<feature type="chain" id="PRO_5032504977" description="EGF-like domain-containing protein" evidence="2">
    <location>
        <begin position="23"/>
        <end position="670"/>
    </location>
</feature>
<dbReference type="CDD" id="cd00054">
    <property type="entry name" value="EGF_CA"/>
    <property type="match status" value="1"/>
</dbReference>
<dbReference type="Proteomes" id="UP000596742">
    <property type="component" value="Unassembled WGS sequence"/>
</dbReference>
<dbReference type="PANTHER" id="PTHR46534:SF1">
    <property type="entry name" value="IGGFC-BINDING PROTEIN N-TERMINAL DOMAIN-CONTAINING PROTEIN"/>
    <property type="match status" value="1"/>
</dbReference>
<dbReference type="OrthoDB" id="6087378at2759"/>
<dbReference type="CDD" id="cd00117">
    <property type="entry name" value="TFP"/>
    <property type="match status" value="1"/>
</dbReference>
<feature type="signal peptide" evidence="2">
    <location>
        <begin position="1"/>
        <end position="22"/>
    </location>
</feature>
<dbReference type="PANTHER" id="PTHR46534">
    <property type="entry name" value="IGGFC_BINDING DOMAIN-CONTAINING PROTEIN"/>
    <property type="match status" value="1"/>
</dbReference>
<feature type="disulfide bond" evidence="1">
    <location>
        <begin position="261"/>
        <end position="270"/>
    </location>
</feature>
<dbReference type="SUPFAM" id="SSF57302">
    <property type="entry name" value="Snake toxin-like"/>
    <property type="match status" value="1"/>
</dbReference>
<keyword evidence="2" id="KW-0732">Signal</keyword>
<feature type="domain" description="EGF-like" evidence="3">
    <location>
        <begin position="238"/>
        <end position="271"/>
    </location>
</feature>
<comment type="caution">
    <text evidence="1">Lacks conserved residue(s) required for the propagation of feature annotation.</text>
</comment>
<evidence type="ECO:0000313" key="5">
    <source>
        <dbReference type="Proteomes" id="UP000596742"/>
    </source>
</evidence>
<evidence type="ECO:0000259" key="3">
    <source>
        <dbReference type="PROSITE" id="PS50026"/>
    </source>
</evidence>
<dbReference type="PROSITE" id="PS00022">
    <property type="entry name" value="EGF_1"/>
    <property type="match status" value="1"/>
</dbReference>
<dbReference type="AlphaFoldDB" id="A0A8B6EMB0"/>
<proteinExistence type="predicted"/>
<dbReference type="Pfam" id="PF17517">
    <property type="entry name" value="IgGFc_binding"/>
    <property type="match status" value="1"/>
</dbReference>
<organism evidence="4 5">
    <name type="scientific">Mytilus galloprovincialis</name>
    <name type="common">Mediterranean mussel</name>
    <dbReference type="NCBI Taxonomy" id="29158"/>
    <lineage>
        <taxon>Eukaryota</taxon>
        <taxon>Metazoa</taxon>
        <taxon>Spiralia</taxon>
        <taxon>Lophotrochozoa</taxon>
        <taxon>Mollusca</taxon>
        <taxon>Bivalvia</taxon>
        <taxon>Autobranchia</taxon>
        <taxon>Pteriomorphia</taxon>
        <taxon>Mytilida</taxon>
        <taxon>Mytiloidea</taxon>
        <taxon>Mytilidae</taxon>
        <taxon>Mytilinae</taxon>
        <taxon>Mytilus</taxon>
    </lineage>
</organism>
<keyword evidence="5" id="KW-1185">Reference proteome</keyword>
<dbReference type="EMBL" id="UYJE01005353">
    <property type="protein sequence ID" value="VDI36671.1"/>
    <property type="molecule type" value="Genomic_DNA"/>
</dbReference>
<name>A0A8B6EMB0_MYTGA</name>
<protein>
    <recommendedName>
        <fullName evidence="3">EGF-like domain-containing protein</fullName>
    </recommendedName>
</protein>
<dbReference type="PROSITE" id="PS50026">
    <property type="entry name" value="EGF_3"/>
    <property type="match status" value="1"/>
</dbReference>
<dbReference type="InterPro" id="IPR000742">
    <property type="entry name" value="EGF"/>
</dbReference>
<comment type="caution">
    <text evidence="4">The sequence shown here is derived from an EMBL/GenBank/DDBJ whole genome shotgun (WGS) entry which is preliminary data.</text>
</comment>
<gene>
    <name evidence="4" type="ORF">MGAL_10B000305</name>
</gene>